<dbReference type="EMBL" id="HBUF01438607">
    <property type="protein sequence ID" value="CAG6742706.1"/>
    <property type="molecule type" value="Transcribed_RNA"/>
</dbReference>
<dbReference type="EMBL" id="HBUF01438608">
    <property type="protein sequence ID" value="CAG6742707.1"/>
    <property type="molecule type" value="Transcribed_RNA"/>
</dbReference>
<reference evidence="1" key="1">
    <citation type="submission" date="2021-05" db="EMBL/GenBank/DDBJ databases">
        <authorList>
            <person name="Alioto T."/>
            <person name="Alioto T."/>
            <person name="Gomez Garrido J."/>
        </authorList>
    </citation>
    <scope>NUCLEOTIDE SEQUENCE</scope>
</reference>
<evidence type="ECO:0000313" key="1">
    <source>
        <dbReference type="EMBL" id="CAG6742706.1"/>
    </source>
</evidence>
<protein>
    <submittedName>
        <fullName evidence="1">Uncharacterized protein</fullName>
    </submittedName>
</protein>
<proteinExistence type="predicted"/>
<accession>A0A8D9E6U1</accession>
<sequence>MNDMASQEFQEGHPSIFLCSCNCLTKLSNVWHRLVSVLSADILCSSSNINIIQRTLLGLQEIFNIVFCASDRESLSLEINNLGKTRVHTMFLYDLVTSIINIIMFSCSKILRVM</sequence>
<name>A0A8D9E6U1_9HEMI</name>
<dbReference type="AlphaFoldDB" id="A0A8D9E6U1"/>
<organism evidence="1">
    <name type="scientific">Cacopsylla melanoneura</name>
    <dbReference type="NCBI Taxonomy" id="428564"/>
    <lineage>
        <taxon>Eukaryota</taxon>
        <taxon>Metazoa</taxon>
        <taxon>Ecdysozoa</taxon>
        <taxon>Arthropoda</taxon>
        <taxon>Hexapoda</taxon>
        <taxon>Insecta</taxon>
        <taxon>Pterygota</taxon>
        <taxon>Neoptera</taxon>
        <taxon>Paraneoptera</taxon>
        <taxon>Hemiptera</taxon>
        <taxon>Sternorrhyncha</taxon>
        <taxon>Psylloidea</taxon>
        <taxon>Psyllidae</taxon>
        <taxon>Psyllinae</taxon>
        <taxon>Cacopsylla</taxon>
    </lineage>
</organism>